<keyword evidence="3" id="KW-1185">Reference proteome</keyword>
<organism evidence="2 3">
    <name type="scientific">Pseudoxanthobacter soli DSM 19599</name>
    <dbReference type="NCBI Taxonomy" id="1123029"/>
    <lineage>
        <taxon>Bacteria</taxon>
        <taxon>Pseudomonadati</taxon>
        <taxon>Pseudomonadota</taxon>
        <taxon>Alphaproteobacteria</taxon>
        <taxon>Hyphomicrobiales</taxon>
        <taxon>Segnochrobactraceae</taxon>
        <taxon>Pseudoxanthobacter</taxon>
    </lineage>
</organism>
<proteinExistence type="predicted"/>
<dbReference type="PANTHER" id="PTHR42709:SF11">
    <property type="entry name" value="DEDA FAMILY PROTEIN"/>
    <property type="match status" value="1"/>
</dbReference>
<feature type="transmembrane region" description="Helical" evidence="1">
    <location>
        <begin position="171"/>
        <end position="192"/>
    </location>
</feature>
<keyword evidence="1" id="KW-0812">Transmembrane</keyword>
<feature type="transmembrane region" description="Helical" evidence="1">
    <location>
        <begin position="55"/>
        <end position="78"/>
    </location>
</feature>
<dbReference type="RefSeq" id="WP_073626248.1">
    <property type="nucleotide sequence ID" value="NZ_FRXO01000002.1"/>
</dbReference>
<evidence type="ECO:0000313" key="2">
    <source>
        <dbReference type="EMBL" id="SHO62396.1"/>
    </source>
</evidence>
<accession>A0A1M7ZCH6</accession>
<feature type="transmembrane region" description="Helical" evidence="1">
    <location>
        <begin position="132"/>
        <end position="151"/>
    </location>
</feature>
<dbReference type="GO" id="GO:0005886">
    <property type="term" value="C:plasma membrane"/>
    <property type="evidence" value="ECO:0007669"/>
    <property type="project" value="TreeGrafter"/>
</dbReference>
<dbReference type="PANTHER" id="PTHR42709">
    <property type="entry name" value="ALKALINE PHOSPHATASE LIKE PROTEIN"/>
    <property type="match status" value="1"/>
</dbReference>
<name>A0A1M7ZCH6_9HYPH</name>
<gene>
    <name evidence="2" type="ORF">SAMN02745172_01001</name>
</gene>
<dbReference type="EMBL" id="FRXO01000002">
    <property type="protein sequence ID" value="SHO62396.1"/>
    <property type="molecule type" value="Genomic_DNA"/>
</dbReference>
<evidence type="ECO:0000256" key="1">
    <source>
        <dbReference type="SAM" id="Phobius"/>
    </source>
</evidence>
<dbReference type="AlphaFoldDB" id="A0A1M7ZCH6"/>
<dbReference type="Proteomes" id="UP000186406">
    <property type="component" value="Unassembled WGS sequence"/>
</dbReference>
<dbReference type="OrthoDB" id="9810270at2"/>
<dbReference type="InterPro" id="IPR051311">
    <property type="entry name" value="DedA_domain"/>
</dbReference>
<keyword evidence="1" id="KW-0472">Membrane</keyword>
<sequence length="193" mass="21510">MLRRLYAWTMSLAGHPHAFLALGLVSFSESAFFPIPPDALLVPMVLANRDAAYKLAGWCTLTSVLGGVVGYGIGMLLYDSVGTWLISLYGYGNQMDTFRAAYAEWGAWLILIKGLTPIPYKLVTIASGFAGYNFLLFVVLSIITRGARFYIEAWLLRRYGEPIRQFIEHRLELVTTVFAVVLIGGFLAVRYLI</sequence>
<keyword evidence="1" id="KW-1133">Transmembrane helix</keyword>
<protein>
    <submittedName>
        <fullName evidence="2">Membrane protein YqaA, SNARE-associated domain</fullName>
    </submittedName>
</protein>
<evidence type="ECO:0000313" key="3">
    <source>
        <dbReference type="Proteomes" id="UP000186406"/>
    </source>
</evidence>
<dbReference type="STRING" id="1123029.SAMN02745172_01001"/>
<reference evidence="2 3" key="1">
    <citation type="submission" date="2016-12" db="EMBL/GenBank/DDBJ databases">
        <authorList>
            <person name="Song W.-J."/>
            <person name="Kurnit D.M."/>
        </authorList>
    </citation>
    <scope>NUCLEOTIDE SEQUENCE [LARGE SCALE GENOMIC DNA]</scope>
    <source>
        <strain evidence="2 3">DSM 19599</strain>
    </source>
</reference>